<dbReference type="Proteomes" id="UP000192936">
    <property type="component" value="Unassembled WGS sequence"/>
</dbReference>
<dbReference type="Gene3D" id="3.40.50.2000">
    <property type="entry name" value="Glycogen Phosphorylase B"/>
    <property type="match status" value="2"/>
</dbReference>
<dbReference type="GO" id="GO:0016757">
    <property type="term" value="F:glycosyltransferase activity"/>
    <property type="evidence" value="ECO:0007669"/>
    <property type="project" value="InterPro"/>
</dbReference>
<evidence type="ECO:0000259" key="2">
    <source>
        <dbReference type="Pfam" id="PF00534"/>
    </source>
</evidence>
<dbReference type="GO" id="GO:0009103">
    <property type="term" value="P:lipopolysaccharide biosynthetic process"/>
    <property type="evidence" value="ECO:0007669"/>
    <property type="project" value="TreeGrafter"/>
</dbReference>
<gene>
    <name evidence="4" type="ORF">SAMN02982917_2068</name>
</gene>
<dbReference type="Pfam" id="PF00534">
    <property type="entry name" value="Glycos_transf_1"/>
    <property type="match status" value="1"/>
</dbReference>
<evidence type="ECO:0000259" key="3">
    <source>
        <dbReference type="Pfam" id="PF12000"/>
    </source>
</evidence>
<dbReference type="STRING" id="286727.SAMN02982917_2068"/>
<dbReference type="SUPFAM" id="SSF53756">
    <property type="entry name" value="UDP-Glycosyltransferase/glycogen phosphorylase"/>
    <property type="match status" value="1"/>
</dbReference>
<dbReference type="EMBL" id="FXAK01000004">
    <property type="protein sequence ID" value="SMF41736.1"/>
    <property type="molecule type" value="Genomic_DNA"/>
</dbReference>
<keyword evidence="1 4" id="KW-0808">Transferase</keyword>
<dbReference type="InterPro" id="IPR022623">
    <property type="entry name" value="Glyco_trans_4"/>
</dbReference>
<dbReference type="PANTHER" id="PTHR46401:SF2">
    <property type="entry name" value="GLYCOSYLTRANSFERASE WBBK-RELATED"/>
    <property type="match status" value="1"/>
</dbReference>
<proteinExistence type="predicted"/>
<protein>
    <submittedName>
        <fullName evidence="4">Glycosyltransferase involved in cell wall bisynthesis</fullName>
    </submittedName>
</protein>
<dbReference type="PANTHER" id="PTHR46401">
    <property type="entry name" value="GLYCOSYLTRANSFERASE WBBK-RELATED"/>
    <property type="match status" value="1"/>
</dbReference>
<organism evidence="4 5">
    <name type="scientific">Azospirillum oryzae</name>
    <dbReference type="NCBI Taxonomy" id="286727"/>
    <lineage>
        <taxon>Bacteria</taxon>
        <taxon>Pseudomonadati</taxon>
        <taxon>Pseudomonadota</taxon>
        <taxon>Alphaproteobacteria</taxon>
        <taxon>Rhodospirillales</taxon>
        <taxon>Azospirillaceae</taxon>
        <taxon>Azospirillum</taxon>
    </lineage>
</organism>
<dbReference type="InterPro" id="IPR001296">
    <property type="entry name" value="Glyco_trans_1"/>
</dbReference>
<dbReference type="AlphaFoldDB" id="A0A1X7EXK4"/>
<sequence>MAPWHDRPLRSRFRRTVTPSMKILFIHPAFPGQFKALAPSLVRRGHTVHALSRTMEVPSGWSGITVIPYAPSRTPTFGVHPWAAEFETNAIHGEALFQRALTMKAEGYAPDVIVAHPGWGDSLFVKEVWPQARLGIYCEYYYRTEGADVGFDPEFPAPDAGDSCRLRLKNAANLLQFETADAGLSPTRWQADGFPRLFRDRITVVHDGIDTEAVAPNPDAKAILNGTLQLTRTDEVVTFVNRTLEPYRGYHSFMRALPRLLARRPRAHVLIVGGAGAAYGAPPPSGTWRDIFIEEVRGSIPDADWSRVFFLGNIPYEHFVSLLQLSSVHVYLSYPFVLSWSVMEAMSAGAAVVAGNTAPVREVIEHDRTGRLTDVFDHRGLADSVADLLADRTARDRLGAEARAFIRANHDLRTVCLPRQFAWIDELADGRG</sequence>
<feature type="domain" description="Glycosyl transferase family 1" evidence="2">
    <location>
        <begin position="233"/>
        <end position="404"/>
    </location>
</feature>
<dbReference type="Pfam" id="PF12000">
    <property type="entry name" value="Glyco_trans_4_3"/>
    <property type="match status" value="1"/>
</dbReference>
<name>A0A1X7EXK4_9PROT</name>
<feature type="domain" description="Glycosyl transferase family 4" evidence="3">
    <location>
        <begin position="45"/>
        <end position="213"/>
    </location>
</feature>
<evidence type="ECO:0000313" key="5">
    <source>
        <dbReference type="Proteomes" id="UP000192936"/>
    </source>
</evidence>
<reference evidence="4 5" key="1">
    <citation type="submission" date="2017-04" db="EMBL/GenBank/DDBJ databases">
        <authorList>
            <person name="Afonso C.L."/>
            <person name="Miller P.J."/>
            <person name="Scott M.A."/>
            <person name="Spackman E."/>
            <person name="Goraichik I."/>
            <person name="Dimitrov K.M."/>
            <person name="Suarez D.L."/>
            <person name="Swayne D.E."/>
        </authorList>
    </citation>
    <scope>NUCLEOTIDE SEQUENCE [LARGE SCALE GENOMIC DNA]</scope>
    <source>
        <strain evidence="4 5">A2P</strain>
    </source>
</reference>
<evidence type="ECO:0000256" key="1">
    <source>
        <dbReference type="ARBA" id="ARBA00022679"/>
    </source>
</evidence>
<accession>A0A1X7EXK4</accession>
<evidence type="ECO:0000313" key="4">
    <source>
        <dbReference type="EMBL" id="SMF41736.1"/>
    </source>
</evidence>